<dbReference type="EMBL" id="LNPX01000010">
    <property type="protein sequence ID" value="OEK58435.1"/>
    <property type="molecule type" value="Genomic_DNA"/>
</dbReference>
<evidence type="ECO:0000313" key="2">
    <source>
        <dbReference type="EMBL" id="MDG0845575.1"/>
    </source>
</evidence>
<reference evidence="4" key="1">
    <citation type="submission" date="2015-11" db="EMBL/GenBank/DDBJ databases">
        <title>Genomic diversity of Staphylococcus saprophyticus strains from urinary tract infections, animal surfaces, and fermented foods.</title>
        <authorList>
            <person name="Wolfe B.E."/>
        </authorList>
    </citation>
    <scope>NUCLEOTIDE SEQUENCE [LARGE SCALE GENOMIC DNA]</scope>
    <source>
        <strain evidence="4">738_7</strain>
    </source>
</reference>
<accession>A0A1E5TLF0</accession>
<organism evidence="2 5">
    <name type="scientific">Staphylococcus equorum</name>
    <dbReference type="NCBI Taxonomy" id="246432"/>
    <lineage>
        <taxon>Bacteria</taxon>
        <taxon>Bacillati</taxon>
        <taxon>Bacillota</taxon>
        <taxon>Bacilli</taxon>
        <taxon>Bacillales</taxon>
        <taxon>Staphylococcaceae</taxon>
        <taxon>Staphylococcus</taxon>
    </lineage>
</organism>
<keyword evidence="5" id="KW-1185">Reference proteome</keyword>
<dbReference type="Proteomes" id="UP000095464">
    <property type="component" value="Unassembled WGS sequence"/>
</dbReference>
<gene>
    <name evidence="3" type="ORF">ASS94_02965</name>
    <name evidence="2" type="ORF">M4L89_05010</name>
</gene>
<evidence type="ECO:0000313" key="4">
    <source>
        <dbReference type="Proteomes" id="UP000095464"/>
    </source>
</evidence>
<dbReference type="GeneID" id="69844983"/>
<name>A0A1E5TLF0_9STAP</name>
<evidence type="ECO:0000313" key="3">
    <source>
        <dbReference type="EMBL" id="OEK58435.1"/>
    </source>
</evidence>
<protein>
    <submittedName>
        <fullName evidence="2">DUF2188 domain-containing protein</fullName>
    </submittedName>
</protein>
<dbReference type="InterPro" id="IPR018691">
    <property type="entry name" value="DUF2188"/>
</dbReference>
<sequence>MPWTMDDYPQSWKNMEKLELKKAIDIGNAMLKDGYKEDRAIPIATKQAESWYKDASKKELDELKNKKITKHEKDDSANPELNNKDVHVYYEDNKWKIKTDGAKQASDSFDKKEDAMKRARNIADNRSTEVREHKKDE</sequence>
<feature type="compositionally biased region" description="Basic and acidic residues" evidence="1">
    <location>
        <begin position="108"/>
        <end position="137"/>
    </location>
</feature>
<dbReference type="EMBL" id="JAMBQA010000002">
    <property type="protein sequence ID" value="MDG0845575.1"/>
    <property type="molecule type" value="Genomic_DNA"/>
</dbReference>
<dbReference type="Pfam" id="PF09954">
    <property type="entry name" value="DUF2188"/>
    <property type="match status" value="1"/>
</dbReference>
<dbReference type="KEGG" id="seqo:SE1039_21620"/>
<evidence type="ECO:0000313" key="5">
    <source>
        <dbReference type="Proteomes" id="UP001152422"/>
    </source>
</evidence>
<dbReference type="RefSeq" id="WP_002506709.1">
    <property type="nucleotide sequence ID" value="NZ_CP013114.1"/>
</dbReference>
<reference evidence="2" key="3">
    <citation type="submission" date="2022-05" db="EMBL/GenBank/DDBJ databases">
        <title>Comparative genomics of Staphylococcus equorum isolates.</title>
        <authorList>
            <person name="Luelf R.H."/>
        </authorList>
    </citation>
    <scope>NUCLEOTIDE SEQUENCE</scope>
    <source>
        <strain evidence="2">TMW 2.2497</strain>
    </source>
</reference>
<comment type="caution">
    <text evidence="2">The sequence shown here is derived from an EMBL/GenBank/DDBJ whole genome shotgun (WGS) entry which is preliminary data.</text>
</comment>
<dbReference type="AlphaFoldDB" id="A0A1E5TLF0"/>
<evidence type="ECO:0000256" key="1">
    <source>
        <dbReference type="SAM" id="MobiDB-lite"/>
    </source>
</evidence>
<proteinExistence type="predicted"/>
<dbReference type="Proteomes" id="UP001152422">
    <property type="component" value="Unassembled WGS sequence"/>
</dbReference>
<reference evidence="3" key="2">
    <citation type="submission" date="2015-11" db="EMBL/GenBank/DDBJ databases">
        <authorList>
            <person name="Wolfe B.E."/>
        </authorList>
    </citation>
    <scope>NUCLEOTIDE SEQUENCE</scope>
    <source>
        <strain evidence="3">738_7</strain>
    </source>
</reference>
<feature type="region of interest" description="Disordered" evidence="1">
    <location>
        <begin position="99"/>
        <end position="137"/>
    </location>
</feature>